<dbReference type="AlphaFoldDB" id="A0AAV6TSE1"/>
<protein>
    <submittedName>
        <fullName evidence="1">Uncharacterized protein</fullName>
    </submittedName>
</protein>
<organism evidence="1 2">
    <name type="scientific">Oedothorax gibbosus</name>
    <dbReference type="NCBI Taxonomy" id="931172"/>
    <lineage>
        <taxon>Eukaryota</taxon>
        <taxon>Metazoa</taxon>
        <taxon>Ecdysozoa</taxon>
        <taxon>Arthropoda</taxon>
        <taxon>Chelicerata</taxon>
        <taxon>Arachnida</taxon>
        <taxon>Araneae</taxon>
        <taxon>Araneomorphae</taxon>
        <taxon>Entelegynae</taxon>
        <taxon>Araneoidea</taxon>
        <taxon>Linyphiidae</taxon>
        <taxon>Erigoninae</taxon>
        <taxon>Oedothorax</taxon>
    </lineage>
</organism>
<sequence>MEFNGLFQCTLGVQPADMAFLHPLLGARSKAETLLPAKRIQGTFGDIGDLCYSIAESSSSCKRVEQPNYRKAGNFYPRNRSGPHDYRCNVEISTASFKQMQTRKNCQLHSNRRFKSYQSTPSNQPR</sequence>
<accession>A0AAV6TSE1</accession>
<evidence type="ECO:0000313" key="1">
    <source>
        <dbReference type="EMBL" id="KAG8174523.1"/>
    </source>
</evidence>
<dbReference type="EMBL" id="JAFNEN010001191">
    <property type="protein sequence ID" value="KAG8174523.1"/>
    <property type="molecule type" value="Genomic_DNA"/>
</dbReference>
<dbReference type="Proteomes" id="UP000827092">
    <property type="component" value="Unassembled WGS sequence"/>
</dbReference>
<reference evidence="1 2" key="1">
    <citation type="journal article" date="2022" name="Nat. Ecol. Evol.">
        <title>A masculinizing supergene underlies an exaggerated male reproductive morph in a spider.</title>
        <authorList>
            <person name="Hendrickx F."/>
            <person name="De Corte Z."/>
            <person name="Sonet G."/>
            <person name="Van Belleghem S.M."/>
            <person name="Kostlbacher S."/>
            <person name="Vangestel C."/>
        </authorList>
    </citation>
    <scope>NUCLEOTIDE SEQUENCE [LARGE SCALE GENOMIC DNA]</scope>
    <source>
        <strain evidence="1">W744_W776</strain>
    </source>
</reference>
<evidence type="ECO:0000313" key="2">
    <source>
        <dbReference type="Proteomes" id="UP000827092"/>
    </source>
</evidence>
<comment type="caution">
    <text evidence="1">The sequence shown here is derived from an EMBL/GenBank/DDBJ whole genome shotgun (WGS) entry which is preliminary data.</text>
</comment>
<gene>
    <name evidence="1" type="ORF">JTE90_006445</name>
</gene>
<name>A0AAV6TSE1_9ARAC</name>
<keyword evidence="2" id="KW-1185">Reference proteome</keyword>
<proteinExistence type="predicted"/>